<evidence type="ECO:0008006" key="3">
    <source>
        <dbReference type="Google" id="ProtNLM"/>
    </source>
</evidence>
<accession>A0ABR8CAB2</accession>
<dbReference type="RefSeq" id="WP_094530012.1">
    <property type="nucleotide sequence ID" value="NZ_CAWPQU010000006.1"/>
</dbReference>
<proteinExistence type="predicted"/>
<protein>
    <recommendedName>
        <fullName evidence="3">CopG-like ribbon-helix-helix domain-containing protein</fullName>
    </recommendedName>
</protein>
<name>A0ABR8CAB2_9CYAN</name>
<keyword evidence="2" id="KW-1185">Reference proteome</keyword>
<sequence length="70" mass="8206">MAQTQRKPVYVLPEHHDILRRIAYEQRCNLSDVLDAVLENADWEVIESNARNKPLQRANERGSSYTIVKR</sequence>
<reference evidence="1 2" key="1">
    <citation type="journal article" date="2020" name="ISME J.">
        <title>Comparative genomics reveals insights into cyanobacterial evolution and habitat adaptation.</title>
        <authorList>
            <person name="Chen M.Y."/>
            <person name="Teng W.K."/>
            <person name="Zhao L."/>
            <person name="Hu C.X."/>
            <person name="Zhou Y.K."/>
            <person name="Han B.P."/>
            <person name="Song L.R."/>
            <person name="Shu W.S."/>
        </authorList>
    </citation>
    <scope>NUCLEOTIDE SEQUENCE [LARGE SCALE GENOMIC DNA]</scope>
    <source>
        <strain evidence="1 2">FACHB-1050</strain>
    </source>
</reference>
<evidence type="ECO:0000313" key="2">
    <source>
        <dbReference type="Proteomes" id="UP000618445"/>
    </source>
</evidence>
<organism evidence="1 2">
    <name type="scientific">Phormidium tenue FACHB-1050</name>
    <dbReference type="NCBI Taxonomy" id="2692857"/>
    <lineage>
        <taxon>Bacteria</taxon>
        <taxon>Bacillati</taxon>
        <taxon>Cyanobacteriota</taxon>
        <taxon>Cyanophyceae</taxon>
        <taxon>Oscillatoriophycideae</taxon>
        <taxon>Oscillatoriales</taxon>
        <taxon>Oscillatoriaceae</taxon>
        <taxon>Phormidium</taxon>
    </lineage>
</organism>
<comment type="caution">
    <text evidence="1">The sequence shown here is derived from an EMBL/GenBank/DDBJ whole genome shotgun (WGS) entry which is preliminary data.</text>
</comment>
<evidence type="ECO:0000313" key="1">
    <source>
        <dbReference type="EMBL" id="MBD2317305.1"/>
    </source>
</evidence>
<gene>
    <name evidence="1" type="ORF">H6G05_10670</name>
</gene>
<dbReference type="EMBL" id="JACJQY010000014">
    <property type="protein sequence ID" value="MBD2317305.1"/>
    <property type="molecule type" value="Genomic_DNA"/>
</dbReference>
<dbReference type="Proteomes" id="UP000618445">
    <property type="component" value="Unassembled WGS sequence"/>
</dbReference>